<dbReference type="InterPro" id="IPR001173">
    <property type="entry name" value="Glyco_trans_2-like"/>
</dbReference>
<name>A0A418X0A6_9BURK</name>
<evidence type="ECO:0000259" key="1">
    <source>
        <dbReference type="Pfam" id="PF00535"/>
    </source>
</evidence>
<reference evidence="2 3" key="1">
    <citation type="submission" date="2018-09" db="EMBL/GenBank/DDBJ databases">
        <authorList>
            <person name="Zhu H."/>
        </authorList>
    </citation>
    <scope>NUCLEOTIDE SEQUENCE [LARGE SCALE GENOMIC DNA]</scope>
    <source>
        <strain evidence="2 3">K2R10-39</strain>
    </source>
</reference>
<dbReference type="EMBL" id="QYUN01000002">
    <property type="protein sequence ID" value="RJG05773.1"/>
    <property type="molecule type" value="Genomic_DNA"/>
</dbReference>
<comment type="caution">
    <text evidence="2">The sequence shown here is derived from an EMBL/GenBank/DDBJ whole genome shotgun (WGS) entry which is preliminary data.</text>
</comment>
<dbReference type="Proteomes" id="UP000285190">
    <property type="component" value="Unassembled WGS sequence"/>
</dbReference>
<keyword evidence="2" id="KW-0808">Transferase</keyword>
<evidence type="ECO:0000313" key="3">
    <source>
        <dbReference type="Proteomes" id="UP000285190"/>
    </source>
</evidence>
<dbReference type="SUPFAM" id="SSF53448">
    <property type="entry name" value="Nucleotide-diphospho-sugar transferases"/>
    <property type="match status" value="1"/>
</dbReference>
<gene>
    <name evidence="2" type="ORF">D3870_06860</name>
</gene>
<keyword evidence="3" id="KW-1185">Reference proteome</keyword>
<dbReference type="RefSeq" id="WP_119737756.1">
    <property type="nucleotide sequence ID" value="NZ_QYUN01000002.1"/>
</dbReference>
<dbReference type="PANTHER" id="PTHR22916">
    <property type="entry name" value="GLYCOSYLTRANSFERASE"/>
    <property type="match status" value="1"/>
</dbReference>
<evidence type="ECO:0000313" key="2">
    <source>
        <dbReference type="EMBL" id="RJG05773.1"/>
    </source>
</evidence>
<dbReference type="AlphaFoldDB" id="A0A418X0A6"/>
<dbReference type="CDD" id="cd00761">
    <property type="entry name" value="Glyco_tranf_GTA_type"/>
    <property type="match status" value="1"/>
</dbReference>
<dbReference type="Pfam" id="PF00535">
    <property type="entry name" value="Glycos_transf_2"/>
    <property type="match status" value="1"/>
</dbReference>
<protein>
    <submittedName>
        <fullName evidence="2">Glycosyltransferase family 2 protein</fullName>
    </submittedName>
</protein>
<dbReference type="Gene3D" id="3.90.550.10">
    <property type="entry name" value="Spore Coat Polysaccharide Biosynthesis Protein SpsA, Chain A"/>
    <property type="match status" value="1"/>
</dbReference>
<sequence>MTRIMPPLISVVIPLYNKGPYVETAIASALHADDGIHEVIVVDDGSTDDGPQRVARMGDPRVKLTRQRNQGVSAARNRGIREASGEFIAFLDADDYWTPDYIPQILALHRLYPQCAVYATHYFTFTEDGRTQTPRIYEVDPDGSPQLVTRFFEAWARNNIFSTCSVVIRRAIFFDHQIFFPENESLGEDQDVWFRIAERYPIAYSSRPLVAYRVGLPSSLSKASADADLPPFIKRLKERYNADRIPPQHRKGVSRLLGLHQLMLALRFLRTSSWGRGVSLLFNRFSIHAPRFWLKIFLLACLPRTIRLRVLERF</sequence>
<feature type="domain" description="Glycosyltransferase 2-like" evidence="1">
    <location>
        <begin position="10"/>
        <end position="159"/>
    </location>
</feature>
<proteinExistence type="predicted"/>
<dbReference type="PANTHER" id="PTHR22916:SF3">
    <property type="entry name" value="UDP-GLCNAC:BETAGAL BETA-1,3-N-ACETYLGLUCOSAMINYLTRANSFERASE-LIKE PROTEIN 1"/>
    <property type="match status" value="1"/>
</dbReference>
<dbReference type="GO" id="GO:0016758">
    <property type="term" value="F:hexosyltransferase activity"/>
    <property type="evidence" value="ECO:0007669"/>
    <property type="project" value="UniProtKB-ARBA"/>
</dbReference>
<dbReference type="OrthoDB" id="8564828at2"/>
<organism evidence="2 3">
    <name type="scientific">Noviherbaspirillum cavernae</name>
    <dbReference type="NCBI Taxonomy" id="2320862"/>
    <lineage>
        <taxon>Bacteria</taxon>
        <taxon>Pseudomonadati</taxon>
        <taxon>Pseudomonadota</taxon>
        <taxon>Betaproteobacteria</taxon>
        <taxon>Burkholderiales</taxon>
        <taxon>Oxalobacteraceae</taxon>
        <taxon>Noviherbaspirillum</taxon>
    </lineage>
</organism>
<dbReference type="InterPro" id="IPR029044">
    <property type="entry name" value="Nucleotide-diphossugar_trans"/>
</dbReference>
<accession>A0A418X0A6</accession>